<evidence type="ECO:0000256" key="8">
    <source>
        <dbReference type="SAM" id="Phobius"/>
    </source>
</evidence>
<proteinExistence type="inferred from homology"/>
<dbReference type="GO" id="GO:0022857">
    <property type="term" value="F:transmembrane transporter activity"/>
    <property type="evidence" value="ECO:0007669"/>
    <property type="project" value="InterPro"/>
</dbReference>
<keyword evidence="7 8" id="KW-0472">Membrane</keyword>
<comment type="similarity">
    <text evidence="2">Belongs to the binding-protein-dependent transport system permease family. FecCD subfamily.</text>
</comment>
<gene>
    <name evidence="9" type="ORF">Q604_UNBC18300G0006</name>
</gene>
<dbReference type="GO" id="GO:0005886">
    <property type="term" value="C:plasma membrane"/>
    <property type="evidence" value="ECO:0007669"/>
    <property type="project" value="UniProtKB-SubCell"/>
</dbReference>
<dbReference type="InterPro" id="IPR037294">
    <property type="entry name" value="ABC_BtuC-like"/>
</dbReference>
<feature type="transmembrane region" description="Helical" evidence="8">
    <location>
        <begin position="128"/>
        <end position="148"/>
    </location>
</feature>
<protein>
    <submittedName>
        <fullName evidence="9">Iron (Fe3+) ABC superfamily ATP binding cassette transporter, membrane protein</fullName>
    </submittedName>
</protein>
<evidence type="ECO:0000256" key="2">
    <source>
        <dbReference type="ARBA" id="ARBA00007935"/>
    </source>
</evidence>
<organism evidence="9">
    <name type="scientific">human gut metagenome</name>
    <dbReference type="NCBI Taxonomy" id="408170"/>
    <lineage>
        <taxon>unclassified sequences</taxon>
        <taxon>metagenomes</taxon>
        <taxon>organismal metagenomes</taxon>
    </lineage>
</organism>
<evidence type="ECO:0000256" key="3">
    <source>
        <dbReference type="ARBA" id="ARBA00022448"/>
    </source>
</evidence>
<dbReference type="PANTHER" id="PTHR30472">
    <property type="entry name" value="FERRIC ENTEROBACTIN TRANSPORT SYSTEM PERMEASE PROTEIN"/>
    <property type="match status" value="1"/>
</dbReference>
<evidence type="ECO:0000256" key="1">
    <source>
        <dbReference type="ARBA" id="ARBA00004651"/>
    </source>
</evidence>
<feature type="transmembrane region" description="Helical" evidence="8">
    <location>
        <begin position="199"/>
        <end position="223"/>
    </location>
</feature>
<dbReference type="CDD" id="cd06550">
    <property type="entry name" value="TM_ABC_iron-siderophores_like"/>
    <property type="match status" value="1"/>
</dbReference>
<reference evidence="9" key="1">
    <citation type="submission" date="2013-12" db="EMBL/GenBank/DDBJ databases">
        <title>A Varibaculum cambriense genome reconstructed from a premature infant gut community with otherwise low bacterial novelty that shifts toward anaerobic metabolism during the third week of life.</title>
        <authorList>
            <person name="Brown C.T."/>
            <person name="Sharon I."/>
            <person name="Thomas B.C."/>
            <person name="Castelle C.J."/>
            <person name="Morowitz M.J."/>
            <person name="Banfield J.F."/>
        </authorList>
    </citation>
    <scope>NUCLEOTIDE SEQUENCE</scope>
</reference>
<evidence type="ECO:0000256" key="6">
    <source>
        <dbReference type="ARBA" id="ARBA00022989"/>
    </source>
</evidence>
<comment type="subcellular location">
    <subcellularLocation>
        <location evidence="1">Cell membrane</location>
        <topology evidence="1">Multi-pass membrane protein</topology>
    </subcellularLocation>
</comment>
<dbReference type="EMBL" id="AZMM01018300">
    <property type="protein sequence ID" value="ETJ21968.1"/>
    <property type="molecule type" value="Genomic_DNA"/>
</dbReference>
<dbReference type="Pfam" id="PF01032">
    <property type="entry name" value="FecCD"/>
    <property type="match status" value="1"/>
</dbReference>
<keyword evidence="6 8" id="KW-1133">Transmembrane helix</keyword>
<evidence type="ECO:0000256" key="4">
    <source>
        <dbReference type="ARBA" id="ARBA00022475"/>
    </source>
</evidence>
<dbReference type="AlphaFoldDB" id="W1WV08"/>
<feature type="transmembrane region" description="Helical" evidence="8">
    <location>
        <begin position="314"/>
        <end position="335"/>
    </location>
</feature>
<evidence type="ECO:0000256" key="7">
    <source>
        <dbReference type="ARBA" id="ARBA00023136"/>
    </source>
</evidence>
<comment type="caution">
    <text evidence="9">The sequence shown here is derived from an EMBL/GenBank/DDBJ whole genome shotgun (WGS) entry which is preliminary data.</text>
</comment>
<feature type="transmembrane region" description="Helical" evidence="8">
    <location>
        <begin position="154"/>
        <end position="178"/>
    </location>
</feature>
<keyword evidence="5 8" id="KW-0812">Transmembrane</keyword>
<dbReference type="InterPro" id="IPR000522">
    <property type="entry name" value="ABC_transptr_permease_BtuC"/>
</dbReference>
<dbReference type="PANTHER" id="PTHR30472:SF25">
    <property type="entry name" value="ABC TRANSPORTER PERMEASE PROTEIN MJ0876-RELATED"/>
    <property type="match status" value="1"/>
</dbReference>
<evidence type="ECO:0000256" key="5">
    <source>
        <dbReference type="ARBA" id="ARBA00022692"/>
    </source>
</evidence>
<feature type="transmembrane region" description="Helical" evidence="8">
    <location>
        <begin position="289"/>
        <end position="308"/>
    </location>
</feature>
<dbReference type="SUPFAM" id="SSF81345">
    <property type="entry name" value="ABC transporter involved in vitamin B12 uptake, BtuC"/>
    <property type="match status" value="1"/>
</dbReference>
<accession>W1WV08</accession>
<feature type="transmembrane region" description="Helical" evidence="8">
    <location>
        <begin position="243"/>
        <end position="268"/>
    </location>
</feature>
<sequence length="340" mass="37509">MEASRFTLFKYCFVNIVIKKVLKERVMNKYRSVIIWLFILILSMSLSLSWDVGKLDDVFNQTILFQVRLPRLLEAMLTGAVLTLAGQVYQIVLNNPLADSFTLGLASGASLGSGIALFLGLSFLWFPIFSIIFSLITLLLVLSVSAMLAKGYPVQMLILTGLLFGALLNALLYLLVLINPKKMNPIASYLFGGFASAEYQDVMIISLIASVAIIVLFLMQKGIKLLQVGELKSQSLGLNVQQVTYIVLIVASIMTAVVVAYVGVIGFIGMIIPQLIRKFYWRYQIGLQMLLNIIIGAVVMIIADFIGSTMIQPIQIPVGIVMALLGVPVLFYILIKQTNI</sequence>
<name>W1WV08_9ZZZZ</name>
<dbReference type="Gene3D" id="1.10.3470.10">
    <property type="entry name" value="ABC transporter involved in vitamin B12 uptake, BtuC"/>
    <property type="match status" value="1"/>
</dbReference>
<dbReference type="GO" id="GO:0033214">
    <property type="term" value="P:siderophore-iron import into cell"/>
    <property type="evidence" value="ECO:0007669"/>
    <property type="project" value="TreeGrafter"/>
</dbReference>
<evidence type="ECO:0000313" key="9">
    <source>
        <dbReference type="EMBL" id="ETJ21968.1"/>
    </source>
</evidence>
<feature type="transmembrane region" description="Helical" evidence="8">
    <location>
        <begin position="33"/>
        <end position="52"/>
    </location>
</feature>
<keyword evidence="4" id="KW-1003">Cell membrane</keyword>
<keyword evidence="3" id="KW-0813">Transport</keyword>
<feature type="transmembrane region" description="Helical" evidence="8">
    <location>
        <begin position="101"/>
        <end position="121"/>
    </location>
</feature>